<evidence type="ECO:0000256" key="2">
    <source>
        <dbReference type="ARBA" id="ARBA00022801"/>
    </source>
</evidence>
<dbReference type="Proteomes" id="UP001597302">
    <property type="component" value="Unassembled WGS sequence"/>
</dbReference>
<protein>
    <submittedName>
        <fullName evidence="5">Exonuclease SbcCD subunit D</fullName>
    </submittedName>
</protein>
<proteinExistence type="predicted"/>
<name>A0ABW4DVW2_9RHOB</name>
<gene>
    <name evidence="5" type="ORF">ACFQ5P_05815</name>
</gene>
<evidence type="ECO:0000259" key="4">
    <source>
        <dbReference type="Pfam" id="PF00149"/>
    </source>
</evidence>
<dbReference type="InterPro" id="IPR014577">
    <property type="entry name" value="UCP033093_metalloPase"/>
</dbReference>
<dbReference type="Pfam" id="PF00149">
    <property type="entry name" value="Metallophos"/>
    <property type="match status" value="1"/>
</dbReference>
<dbReference type="PIRSF" id="PIRSF033093">
    <property type="entry name" value="UCP_ML1119"/>
    <property type="match status" value="1"/>
</dbReference>
<keyword evidence="1" id="KW-0540">Nuclease</keyword>
<dbReference type="Gene3D" id="3.60.21.10">
    <property type="match status" value="1"/>
</dbReference>
<accession>A0ABW4DVW2</accession>
<dbReference type="InterPro" id="IPR004843">
    <property type="entry name" value="Calcineurin-like_PHP"/>
</dbReference>
<evidence type="ECO:0000313" key="5">
    <source>
        <dbReference type="EMBL" id="MFD1480803.1"/>
    </source>
</evidence>
<feature type="domain" description="Calcineurin-like phosphoesterase" evidence="4">
    <location>
        <begin position="3"/>
        <end position="102"/>
    </location>
</feature>
<keyword evidence="6" id="KW-1185">Reference proteome</keyword>
<dbReference type="InterPro" id="IPR041796">
    <property type="entry name" value="Mre11_N"/>
</dbReference>
<keyword evidence="2" id="KW-0378">Hydrolase</keyword>
<dbReference type="CDD" id="cd00840">
    <property type="entry name" value="MPP_Mre11_N"/>
    <property type="match status" value="1"/>
</dbReference>
<dbReference type="InterPro" id="IPR029052">
    <property type="entry name" value="Metallo-depent_PP-like"/>
</dbReference>
<evidence type="ECO:0000256" key="1">
    <source>
        <dbReference type="ARBA" id="ARBA00022722"/>
    </source>
</evidence>
<dbReference type="PANTHER" id="PTHR30337">
    <property type="entry name" value="COMPONENT OF ATP-DEPENDENT DSDNA EXONUCLEASE"/>
    <property type="match status" value="1"/>
</dbReference>
<comment type="caution">
    <text evidence="5">The sequence shown here is derived from an EMBL/GenBank/DDBJ whole genome shotgun (WGS) entry which is preliminary data.</text>
</comment>
<dbReference type="RefSeq" id="WP_131573856.1">
    <property type="nucleotide sequence ID" value="NZ_CBCSAJ010000015.1"/>
</dbReference>
<dbReference type="SUPFAM" id="SSF56300">
    <property type="entry name" value="Metallo-dependent phosphatases"/>
    <property type="match status" value="1"/>
</dbReference>
<sequence length="373" mass="39765">MRFRFLHSSDLHLGKPFGGYPEGIRNRLKEARHGVIDRLAQSARQGGAAVVLLAGDSFDAETPAPDTLRQALRAMAGHGDLRWFLLPGNHDSLAASELWRRIAADGPANLTALTHAAPLSLAEGVWLLPAPCTQRRAGRDLTEAMDASTPEGALRIGLGHGPITDFDEGEARSGIIPPDRAARSGLDYLALGDWHGQMQIGPATWYCGTPEADGFKHDRKAGALLVDLPGPGAAAGVEPVPTGQFRWISPHLDLLPGEDVTDRLARALPASGHRDHLVSLSAAGRLALADRAALETGVQALAPDYGWFQADLSALQVEARPDDLDMIDRAGALRHAAEALLADSHDPQLSQPDRDIAAAALSRLYSFAQEVRA</sequence>
<organism evidence="5 6">
    <name type="scientific">Paracoccus nototheniae</name>
    <dbReference type="NCBI Taxonomy" id="2489002"/>
    <lineage>
        <taxon>Bacteria</taxon>
        <taxon>Pseudomonadati</taxon>
        <taxon>Pseudomonadota</taxon>
        <taxon>Alphaproteobacteria</taxon>
        <taxon>Rhodobacterales</taxon>
        <taxon>Paracoccaceae</taxon>
        <taxon>Paracoccus</taxon>
    </lineage>
</organism>
<dbReference type="InterPro" id="IPR050535">
    <property type="entry name" value="DNA_Repair-Maintenance_Comp"/>
</dbReference>
<dbReference type="EMBL" id="JBHTOQ010000011">
    <property type="protein sequence ID" value="MFD1480803.1"/>
    <property type="molecule type" value="Genomic_DNA"/>
</dbReference>
<evidence type="ECO:0000313" key="6">
    <source>
        <dbReference type="Proteomes" id="UP001597302"/>
    </source>
</evidence>
<evidence type="ECO:0000256" key="3">
    <source>
        <dbReference type="ARBA" id="ARBA00022839"/>
    </source>
</evidence>
<dbReference type="GO" id="GO:0004527">
    <property type="term" value="F:exonuclease activity"/>
    <property type="evidence" value="ECO:0007669"/>
    <property type="project" value="UniProtKB-KW"/>
</dbReference>
<dbReference type="PANTHER" id="PTHR30337:SF0">
    <property type="entry name" value="NUCLEASE SBCCD SUBUNIT D"/>
    <property type="match status" value="1"/>
</dbReference>
<keyword evidence="3 5" id="KW-0269">Exonuclease</keyword>
<reference evidence="6" key="1">
    <citation type="journal article" date="2019" name="Int. J. Syst. Evol. Microbiol.">
        <title>The Global Catalogue of Microorganisms (GCM) 10K type strain sequencing project: providing services to taxonomists for standard genome sequencing and annotation.</title>
        <authorList>
            <consortium name="The Broad Institute Genomics Platform"/>
            <consortium name="The Broad Institute Genome Sequencing Center for Infectious Disease"/>
            <person name="Wu L."/>
            <person name="Ma J."/>
        </authorList>
    </citation>
    <scope>NUCLEOTIDE SEQUENCE [LARGE SCALE GENOMIC DNA]</scope>
    <source>
        <strain evidence="6">CCM 8875</strain>
    </source>
</reference>